<evidence type="ECO:0000256" key="3">
    <source>
        <dbReference type="ARBA" id="ARBA00022729"/>
    </source>
</evidence>
<keyword evidence="2 4" id="KW-0813">Transport</keyword>
<feature type="non-terminal residue" evidence="6">
    <location>
        <position position="202"/>
    </location>
</feature>
<feature type="signal peptide" evidence="4">
    <location>
        <begin position="1"/>
        <end position="20"/>
    </location>
</feature>
<dbReference type="FunFam" id="3.40.190.10:FF:000055">
    <property type="entry name" value="Phosphate ABC transporter, phosphate-binding protein"/>
    <property type="match status" value="1"/>
</dbReference>
<comment type="similarity">
    <text evidence="1 4">Belongs to the PstS family.</text>
</comment>
<organism evidence="6 7">
    <name type="scientific">candidate division WOR-3 bacterium</name>
    <dbReference type="NCBI Taxonomy" id="2052148"/>
    <lineage>
        <taxon>Bacteria</taxon>
        <taxon>Bacteria division WOR-3</taxon>
    </lineage>
</organism>
<keyword evidence="3 4" id="KW-0732">Signal</keyword>
<dbReference type="NCBIfam" id="TIGR02136">
    <property type="entry name" value="ptsS_2"/>
    <property type="match status" value="1"/>
</dbReference>
<dbReference type="InterPro" id="IPR011862">
    <property type="entry name" value="Phos-bd"/>
</dbReference>
<proteinExistence type="inferred from homology"/>
<comment type="function">
    <text evidence="4">Involved in the system for phosphate transport across the cytoplasmic membrane.</text>
</comment>
<protein>
    <recommendedName>
        <fullName evidence="4">Phosphate-binding protein</fullName>
    </recommendedName>
</protein>
<evidence type="ECO:0000313" key="7">
    <source>
        <dbReference type="Proteomes" id="UP000264062"/>
    </source>
</evidence>
<dbReference type="CDD" id="cd13566">
    <property type="entry name" value="PBP2_phosphate"/>
    <property type="match status" value="1"/>
</dbReference>
<dbReference type="InterPro" id="IPR024370">
    <property type="entry name" value="PBP_domain"/>
</dbReference>
<sequence length="202" mass="21279">MKKILSMLLSLTLLAGFIFAGDITMSGSTTVFPIAQLAAERYMDKHPDVNISVRGGGSGVGISDIILGRVNIGNASRQIKNKETKQAKENGINVVETVVANDGIEIVVNPSNGINKLTLEQVKKIFAGEVSNWKQLGGASMPIVVISRDVSSGTFEVFKELVLKGGKVREDALLLASNNAVASNVAETPGAIGYVGFGFLSD</sequence>
<feature type="chain" id="PRO_5027165704" description="Phosphate-binding protein" evidence="4">
    <location>
        <begin position="21"/>
        <end position="202"/>
    </location>
</feature>
<reference evidence="6 7" key="1">
    <citation type="journal article" date="2018" name="Nat. Biotechnol.">
        <title>A standardized bacterial taxonomy based on genome phylogeny substantially revises the tree of life.</title>
        <authorList>
            <person name="Parks D.H."/>
            <person name="Chuvochina M."/>
            <person name="Waite D.W."/>
            <person name="Rinke C."/>
            <person name="Skarshewski A."/>
            <person name="Chaumeil P.A."/>
            <person name="Hugenholtz P."/>
        </authorList>
    </citation>
    <scope>NUCLEOTIDE SEQUENCE [LARGE SCALE GENOMIC DNA]</scope>
    <source>
        <strain evidence="6">UBA9956</strain>
    </source>
</reference>
<feature type="domain" description="PBP" evidence="5">
    <location>
        <begin position="21"/>
        <end position="198"/>
    </location>
</feature>
<dbReference type="SUPFAM" id="SSF53850">
    <property type="entry name" value="Periplasmic binding protein-like II"/>
    <property type="match status" value="1"/>
</dbReference>
<dbReference type="Pfam" id="PF12849">
    <property type="entry name" value="PBP_like_2"/>
    <property type="match status" value="1"/>
</dbReference>
<accession>A0A350H7W2</accession>
<evidence type="ECO:0000259" key="5">
    <source>
        <dbReference type="Pfam" id="PF12849"/>
    </source>
</evidence>
<dbReference type="GO" id="GO:0006817">
    <property type="term" value="P:phosphate ion transport"/>
    <property type="evidence" value="ECO:0007669"/>
    <property type="project" value="UniProtKB-UniRule"/>
</dbReference>
<keyword evidence="4" id="KW-0592">Phosphate transport</keyword>
<comment type="caution">
    <text evidence="6">The sequence shown here is derived from an EMBL/GenBank/DDBJ whole genome shotgun (WGS) entry which is preliminary data.</text>
</comment>
<dbReference type="EMBL" id="DMZY01000013">
    <property type="protein sequence ID" value="HAV91628.1"/>
    <property type="molecule type" value="Genomic_DNA"/>
</dbReference>
<evidence type="ECO:0000313" key="6">
    <source>
        <dbReference type="EMBL" id="HAV91628.1"/>
    </source>
</evidence>
<gene>
    <name evidence="6" type="ORF">DCW38_00360</name>
</gene>
<evidence type="ECO:0000256" key="2">
    <source>
        <dbReference type="ARBA" id="ARBA00022448"/>
    </source>
</evidence>
<evidence type="ECO:0000256" key="4">
    <source>
        <dbReference type="RuleBase" id="RU367119"/>
    </source>
</evidence>
<dbReference type="InterPro" id="IPR050811">
    <property type="entry name" value="Phosphate_ABC_transporter"/>
</dbReference>
<dbReference type="AlphaFoldDB" id="A0A350H7W2"/>
<evidence type="ECO:0000256" key="1">
    <source>
        <dbReference type="ARBA" id="ARBA00008725"/>
    </source>
</evidence>
<dbReference type="Gene3D" id="3.40.190.10">
    <property type="entry name" value="Periplasmic binding protein-like II"/>
    <property type="match status" value="2"/>
</dbReference>
<dbReference type="PANTHER" id="PTHR30570">
    <property type="entry name" value="PERIPLASMIC PHOSPHATE BINDING COMPONENT OF PHOSPHATE ABC TRANSPORTER"/>
    <property type="match status" value="1"/>
</dbReference>
<name>A0A350H7W2_UNCW3</name>
<dbReference type="Proteomes" id="UP000264062">
    <property type="component" value="Unassembled WGS sequence"/>
</dbReference>
<dbReference type="GO" id="GO:0042301">
    <property type="term" value="F:phosphate ion binding"/>
    <property type="evidence" value="ECO:0007669"/>
    <property type="project" value="UniProtKB-UniRule"/>
</dbReference>
<dbReference type="PANTHER" id="PTHR30570:SF1">
    <property type="entry name" value="PHOSPHATE-BINDING PROTEIN PSTS"/>
    <property type="match status" value="1"/>
</dbReference>